<feature type="domain" description="HTH tetR-type" evidence="4">
    <location>
        <begin position="29"/>
        <end position="89"/>
    </location>
</feature>
<comment type="caution">
    <text evidence="5">The sequence shown here is derived from an EMBL/GenBank/DDBJ whole genome shotgun (WGS) entry which is preliminary data.</text>
</comment>
<accession>A0A2V4N189</accession>
<feature type="region of interest" description="Disordered" evidence="3">
    <location>
        <begin position="1"/>
        <end position="22"/>
    </location>
</feature>
<evidence type="ECO:0000256" key="3">
    <source>
        <dbReference type="SAM" id="MobiDB-lite"/>
    </source>
</evidence>
<name>A0A2V4N189_9RHOB</name>
<dbReference type="Gene3D" id="1.10.357.10">
    <property type="entry name" value="Tetracycline Repressor, domain 2"/>
    <property type="match status" value="1"/>
</dbReference>
<keyword evidence="6" id="KW-1185">Reference proteome</keyword>
<dbReference type="InterPro" id="IPR001647">
    <property type="entry name" value="HTH_TetR"/>
</dbReference>
<protein>
    <submittedName>
        <fullName evidence="5">TetR/AcrR family transcriptional regulator</fullName>
    </submittedName>
</protein>
<dbReference type="InterPro" id="IPR009057">
    <property type="entry name" value="Homeodomain-like_sf"/>
</dbReference>
<dbReference type="PROSITE" id="PS50977">
    <property type="entry name" value="HTH_TETR_2"/>
    <property type="match status" value="1"/>
</dbReference>
<dbReference type="EMBL" id="QFVT01000003">
    <property type="protein sequence ID" value="PYC48564.1"/>
    <property type="molecule type" value="Genomic_DNA"/>
</dbReference>
<dbReference type="Proteomes" id="UP000248012">
    <property type="component" value="Unassembled WGS sequence"/>
</dbReference>
<dbReference type="PANTHER" id="PTHR30055">
    <property type="entry name" value="HTH-TYPE TRANSCRIPTIONAL REGULATOR RUTR"/>
    <property type="match status" value="1"/>
</dbReference>
<dbReference type="OrthoDB" id="9802802at2"/>
<keyword evidence="1 2" id="KW-0238">DNA-binding</keyword>
<dbReference type="SUPFAM" id="SSF46689">
    <property type="entry name" value="Homeodomain-like"/>
    <property type="match status" value="1"/>
</dbReference>
<dbReference type="AlphaFoldDB" id="A0A2V4N189"/>
<gene>
    <name evidence="5" type="ORF">DI396_06255</name>
</gene>
<proteinExistence type="predicted"/>
<dbReference type="PANTHER" id="PTHR30055:SF237">
    <property type="entry name" value="TRANSCRIPTIONAL REPRESSOR MCE3R"/>
    <property type="match status" value="1"/>
</dbReference>
<dbReference type="Pfam" id="PF00440">
    <property type="entry name" value="TetR_N"/>
    <property type="match status" value="1"/>
</dbReference>
<feature type="DNA-binding region" description="H-T-H motif" evidence="2">
    <location>
        <begin position="52"/>
        <end position="71"/>
    </location>
</feature>
<evidence type="ECO:0000256" key="1">
    <source>
        <dbReference type="ARBA" id="ARBA00023125"/>
    </source>
</evidence>
<reference evidence="5 6" key="1">
    <citation type="submission" date="2018-05" db="EMBL/GenBank/DDBJ databases">
        <title>Oceanovita maritima gen. nov., sp. nov., a marine bacterium in the family Rhodobacteraceae isolated from surface seawater of Lundu port Xiamen, China.</title>
        <authorList>
            <person name="Hetharua B.H."/>
            <person name="Min D."/>
            <person name="Liao H."/>
            <person name="Tian Y."/>
        </authorList>
    </citation>
    <scope>NUCLEOTIDE SEQUENCE [LARGE SCALE GENOMIC DNA]</scope>
    <source>
        <strain evidence="5 6">FSX-11</strain>
    </source>
</reference>
<dbReference type="InterPro" id="IPR050109">
    <property type="entry name" value="HTH-type_TetR-like_transc_reg"/>
</dbReference>
<dbReference type="PRINTS" id="PR00455">
    <property type="entry name" value="HTHTETR"/>
</dbReference>
<evidence type="ECO:0000259" key="4">
    <source>
        <dbReference type="PROSITE" id="PS50977"/>
    </source>
</evidence>
<evidence type="ECO:0000256" key="2">
    <source>
        <dbReference type="PROSITE-ProRule" id="PRU00335"/>
    </source>
</evidence>
<organism evidence="5 6">
    <name type="scientific">Litorivita pollutaquae</name>
    <dbReference type="NCBI Taxonomy" id="2200892"/>
    <lineage>
        <taxon>Bacteria</taxon>
        <taxon>Pseudomonadati</taxon>
        <taxon>Pseudomonadota</taxon>
        <taxon>Alphaproteobacteria</taxon>
        <taxon>Rhodobacterales</taxon>
        <taxon>Paracoccaceae</taxon>
        <taxon>Litorivita</taxon>
    </lineage>
</organism>
<sequence length="221" mass="22632">MDITVDEAATASQVTADEGGTVPVPDAADAKRAVILDAALGCFAQYGLKRTAMEDIANAAGMSRAALYLHYKNKRDIYRTLAQGYFDAVATGVEAALQRGASVGAALTAAFAAQASEAFEVLVNSPHGACMIDDSDVECADIISAGEAKIIGLYAAWLAQEGAAGRVQLAAFGGADVVASLMCAALHGVKKSSQSYAELQENAARLALVFGQALTAQGLAL</sequence>
<evidence type="ECO:0000313" key="6">
    <source>
        <dbReference type="Proteomes" id="UP000248012"/>
    </source>
</evidence>
<evidence type="ECO:0000313" key="5">
    <source>
        <dbReference type="EMBL" id="PYC48564.1"/>
    </source>
</evidence>
<dbReference type="GO" id="GO:0003700">
    <property type="term" value="F:DNA-binding transcription factor activity"/>
    <property type="evidence" value="ECO:0007669"/>
    <property type="project" value="TreeGrafter"/>
</dbReference>
<dbReference type="GO" id="GO:0000976">
    <property type="term" value="F:transcription cis-regulatory region binding"/>
    <property type="evidence" value="ECO:0007669"/>
    <property type="project" value="TreeGrafter"/>
</dbReference>